<evidence type="ECO:0000313" key="2">
    <source>
        <dbReference type="Proteomes" id="UP000245626"/>
    </source>
</evidence>
<protein>
    <submittedName>
        <fullName evidence="1">WD40 repeat-like protein</fullName>
    </submittedName>
</protein>
<organism evidence="1 2">
    <name type="scientific">Violaceomyces palustris</name>
    <dbReference type="NCBI Taxonomy" id="1673888"/>
    <lineage>
        <taxon>Eukaryota</taxon>
        <taxon>Fungi</taxon>
        <taxon>Dikarya</taxon>
        <taxon>Basidiomycota</taxon>
        <taxon>Ustilaginomycotina</taxon>
        <taxon>Ustilaginomycetes</taxon>
        <taxon>Violaceomycetales</taxon>
        <taxon>Violaceomycetaceae</taxon>
        <taxon>Violaceomyces</taxon>
    </lineage>
</organism>
<name>A0ACD0P655_9BASI</name>
<feature type="non-terminal residue" evidence="1">
    <location>
        <position position="426"/>
    </location>
</feature>
<accession>A0ACD0P655</accession>
<reference evidence="1 2" key="1">
    <citation type="journal article" date="2018" name="Mol. Biol. Evol.">
        <title>Broad Genomic Sampling Reveals a Smut Pathogenic Ancestry of the Fungal Clade Ustilaginomycotina.</title>
        <authorList>
            <person name="Kijpornyongpan T."/>
            <person name="Mondo S.J."/>
            <person name="Barry K."/>
            <person name="Sandor L."/>
            <person name="Lee J."/>
            <person name="Lipzen A."/>
            <person name="Pangilinan J."/>
            <person name="LaButti K."/>
            <person name="Hainaut M."/>
            <person name="Henrissat B."/>
            <person name="Grigoriev I.V."/>
            <person name="Spatafora J.W."/>
            <person name="Aime M.C."/>
        </authorList>
    </citation>
    <scope>NUCLEOTIDE SEQUENCE [LARGE SCALE GENOMIC DNA]</scope>
    <source>
        <strain evidence="1 2">SA 807</strain>
    </source>
</reference>
<evidence type="ECO:0000313" key="1">
    <source>
        <dbReference type="EMBL" id="PWN53537.1"/>
    </source>
</evidence>
<proteinExistence type="predicted"/>
<dbReference type="EMBL" id="KZ819721">
    <property type="protein sequence ID" value="PWN53537.1"/>
    <property type="molecule type" value="Genomic_DNA"/>
</dbReference>
<gene>
    <name evidence="1" type="ORF">IE53DRAFT_324686</name>
</gene>
<dbReference type="Proteomes" id="UP000245626">
    <property type="component" value="Unassembled WGS sequence"/>
</dbReference>
<sequence>MSLQYLADFTSKGEPSENSVFSTIWSEGLVLASYSDASLKAFRPSDGQLLCRDLRVASVKRTVELEDLGKVPIRNLVNNLSYSESQGLALSNSVDGSLELWDLTHLARVGGTSTEARPIHLGAGQIAVAEYAEESEDQAMKEDSEDSKEDLVRGEELLASSLDSLPRVCSQDRTTSRVHRVPESWSTCIHPTRPIFASTGSGALVSLHHTGTSREGESKGFGELVRIFGPFDGDDDDEGVNAQRASDEDLFGLKVVFSLEGEMVAVGTNSGQVFVYDTDTGELLITYADHALPVRSLTFSEGHHLILGSDDKTITIHDVRDLRRIHSLQEGKRRRRRIGSTVANLRGHKGWILDLKTSSDGRILASSSTDKTIKLWDLKVNPKTCVFTFSETGNVWSISWKPRPSSAFLTGGDDGVIRWYRSGGVT</sequence>
<keyword evidence="2" id="KW-1185">Reference proteome</keyword>